<dbReference type="OrthoDB" id="3507155at2"/>
<evidence type="ECO:0000256" key="1">
    <source>
        <dbReference type="ARBA" id="ARBA00022729"/>
    </source>
</evidence>
<evidence type="ECO:0000313" key="3">
    <source>
        <dbReference type="EMBL" id="TWU47877.1"/>
    </source>
</evidence>
<dbReference type="InterPro" id="IPR050966">
    <property type="entry name" value="Glutamyl_endopeptidase"/>
</dbReference>
<evidence type="ECO:0008006" key="5">
    <source>
        <dbReference type="Google" id="ProtNLM"/>
    </source>
</evidence>
<dbReference type="PANTHER" id="PTHR15462">
    <property type="entry name" value="SERINE PROTEASE"/>
    <property type="match status" value="1"/>
</dbReference>
<dbReference type="SUPFAM" id="SSF50494">
    <property type="entry name" value="Trypsin-like serine proteases"/>
    <property type="match status" value="1"/>
</dbReference>
<accession>A0A5C6EIG6</accession>
<dbReference type="EMBL" id="SJPX01000005">
    <property type="protein sequence ID" value="TWU47877.1"/>
    <property type="molecule type" value="Genomic_DNA"/>
</dbReference>
<dbReference type="Proteomes" id="UP000317977">
    <property type="component" value="Unassembled WGS sequence"/>
</dbReference>
<dbReference type="AlphaFoldDB" id="A0A5C6EIG6"/>
<gene>
    <name evidence="3" type="ORF">Poly59_47190</name>
</gene>
<evidence type="ECO:0000313" key="4">
    <source>
        <dbReference type="Proteomes" id="UP000317977"/>
    </source>
</evidence>
<dbReference type="RefSeq" id="WP_146536324.1">
    <property type="nucleotide sequence ID" value="NZ_SJPX01000005.1"/>
</dbReference>
<sequence length="344" mass="37728">MPDQGNSPEQSGDAHPFLTAKGLRLQQLGRKDEFSMPMAMPSYPSEASPYSGGAYPSAPIDPFDFAADRDRTIHNVRPSVAFPRVESLLEQPLNPYFQTRLVARPQSNQLRAIGKLFIQISPDTRLPLAMGSAWITGPSTIATAAHNLYDSTTRTWSRALEFHAGYDYYDSNDRPTCRVTGAYIPRSYLNNPATNLDIAICYVDRNIGDIIGTQIRTEVVTDPDFFDNERVAIVGYPAGSGFDFGKQLWQSEGDYLFGQGNGPDSDFAPVMATNFGGGASGCPWLVEDKAAGPGKYVAVGVTSGHAKLRYARGELNLNSLVSPYFGPRMFAELEDNQVFHDFTV</sequence>
<dbReference type="PANTHER" id="PTHR15462:SF8">
    <property type="entry name" value="SERINE PROTEASE"/>
    <property type="match status" value="1"/>
</dbReference>
<organism evidence="3 4">
    <name type="scientific">Rubripirellula reticaptiva</name>
    <dbReference type="NCBI Taxonomy" id="2528013"/>
    <lineage>
        <taxon>Bacteria</taxon>
        <taxon>Pseudomonadati</taxon>
        <taxon>Planctomycetota</taxon>
        <taxon>Planctomycetia</taxon>
        <taxon>Pirellulales</taxon>
        <taxon>Pirellulaceae</taxon>
        <taxon>Rubripirellula</taxon>
    </lineage>
</organism>
<protein>
    <recommendedName>
        <fullName evidence="5">Serine protease</fullName>
    </recommendedName>
</protein>
<evidence type="ECO:0000256" key="2">
    <source>
        <dbReference type="SAM" id="MobiDB-lite"/>
    </source>
</evidence>
<proteinExistence type="predicted"/>
<dbReference type="InterPro" id="IPR009003">
    <property type="entry name" value="Peptidase_S1_PA"/>
</dbReference>
<feature type="region of interest" description="Disordered" evidence="2">
    <location>
        <begin position="1"/>
        <end position="20"/>
    </location>
</feature>
<name>A0A5C6EIG6_9BACT</name>
<keyword evidence="1" id="KW-0732">Signal</keyword>
<dbReference type="InterPro" id="IPR043504">
    <property type="entry name" value="Peptidase_S1_PA_chymotrypsin"/>
</dbReference>
<reference evidence="3 4" key="1">
    <citation type="submission" date="2019-02" db="EMBL/GenBank/DDBJ databases">
        <title>Deep-cultivation of Planctomycetes and their phenomic and genomic characterization uncovers novel biology.</title>
        <authorList>
            <person name="Wiegand S."/>
            <person name="Jogler M."/>
            <person name="Boedeker C."/>
            <person name="Pinto D."/>
            <person name="Vollmers J."/>
            <person name="Rivas-Marin E."/>
            <person name="Kohn T."/>
            <person name="Peeters S.H."/>
            <person name="Heuer A."/>
            <person name="Rast P."/>
            <person name="Oberbeckmann S."/>
            <person name="Bunk B."/>
            <person name="Jeske O."/>
            <person name="Meyerdierks A."/>
            <person name="Storesund J.E."/>
            <person name="Kallscheuer N."/>
            <person name="Luecker S."/>
            <person name="Lage O.M."/>
            <person name="Pohl T."/>
            <person name="Merkel B.J."/>
            <person name="Hornburger P."/>
            <person name="Mueller R.-W."/>
            <person name="Bruemmer F."/>
            <person name="Labrenz M."/>
            <person name="Spormann A.M."/>
            <person name="Op Den Camp H."/>
            <person name="Overmann J."/>
            <person name="Amann R."/>
            <person name="Jetten M.S.M."/>
            <person name="Mascher T."/>
            <person name="Medema M.H."/>
            <person name="Devos D.P."/>
            <person name="Kaster A.-K."/>
            <person name="Ovreas L."/>
            <person name="Rohde M."/>
            <person name="Galperin M.Y."/>
            <person name="Jogler C."/>
        </authorList>
    </citation>
    <scope>NUCLEOTIDE SEQUENCE [LARGE SCALE GENOMIC DNA]</scope>
    <source>
        <strain evidence="3 4">Poly59</strain>
    </source>
</reference>
<keyword evidence="4" id="KW-1185">Reference proteome</keyword>
<dbReference type="Gene3D" id="2.40.10.10">
    <property type="entry name" value="Trypsin-like serine proteases"/>
    <property type="match status" value="2"/>
</dbReference>
<feature type="compositionally biased region" description="Polar residues" evidence="2">
    <location>
        <begin position="1"/>
        <end position="10"/>
    </location>
</feature>
<comment type="caution">
    <text evidence="3">The sequence shown here is derived from an EMBL/GenBank/DDBJ whole genome shotgun (WGS) entry which is preliminary data.</text>
</comment>